<protein>
    <submittedName>
        <fullName evidence="1">DUF2515 domain-containing protein</fullName>
    </submittedName>
</protein>
<proteinExistence type="predicted"/>
<organism evidence="1 2">
    <name type="scientific">Bacillus timonensis</name>
    <dbReference type="NCBI Taxonomy" id="1033734"/>
    <lineage>
        <taxon>Bacteria</taxon>
        <taxon>Bacillati</taxon>
        <taxon>Bacillota</taxon>
        <taxon>Bacilli</taxon>
        <taxon>Bacillales</taxon>
        <taxon>Bacillaceae</taxon>
        <taxon>Bacillus</taxon>
    </lineage>
</organism>
<dbReference type="OrthoDB" id="2690514at2"/>
<evidence type="ECO:0000313" key="2">
    <source>
        <dbReference type="Proteomes" id="UP000306477"/>
    </source>
</evidence>
<dbReference type="Pfam" id="PF10720">
    <property type="entry name" value="DUF2515"/>
    <property type="match status" value="1"/>
</dbReference>
<dbReference type="InterPro" id="IPR019658">
    <property type="entry name" value="DUF2515"/>
</dbReference>
<accession>A0A4S3PQ02</accession>
<gene>
    <name evidence="1" type="ORF">E1I69_13970</name>
</gene>
<sequence>MCNFFKKKKLPLSESLLIIKKDVKKRQKRRSFLPPLTLEERELIQQIKGMTNSLNLNNVTRTKAYLDFYRAHPEVHWAFLGHMVSRNGGWNMTDLKGGQLSRLLSRKEAESYFSFLERGNWLIFQDAYPQFLLYEASKLYQRNLFYLLPHFHVSIFMESIWNDFWVRQDTYTLTVAQIINEQSYLEDRVITNSQYKKEVFDTLEFKLQDFFDLNHILFPFEDNGKIHLIGQTLHQFKSVRERILLGKRLYSILFRDEKRLKSVKKWAMTVQHSGSRKDYWPHIFNHVDEGLPGYLLKSRVKSCELTKGSPRIYSPRLEMAWKNRKHNPAEVGDWYKDWDVIYYLTHDHDKVDGEIKHEYCKTLEKFELAAIAKKAISVLD</sequence>
<dbReference type="AlphaFoldDB" id="A0A4S3PQ02"/>
<dbReference type="RefSeq" id="WP_136380200.1">
    <property type="nucleotide sequence ID" value="NZ_SLUB01000025.1"/>
</dbReference>
<dbReference type="STRING" id="1033734.GCA_000285535_00472"/>
<dbReference type="Proteomes" id="UP000306477">
    <property type="component" value="Unassembled WGS sequence"/>
</dbReference>
<dbReference type="EMBL" id="SLUB01000025">
    <property type="protein sequence ID" value="THE11711.1"/>
    <property type="molecule type" value="Genomic_DNA"/>
</dbReference>
<evidence type="ECO:0000313" key="1">
    <source>
        <dbReference type="EMBL" id="THE11711.1"/>
    </source>
</evidence>
<name>A0A4S3PQ02_9BACI</name>
<comment type="caution">
    <text evidence="1">The sequence shown here is derived from an EMBL/GenBank/DDBJ whole genome shotgun (WGS) entry which is preliminary data.</text>
</comment>
<keyword evidence="2" id="KW-1185">Reference proteome</keyword>
<reference evidence="1 2" key="1">
    <citation type="journal article" date="2019" name="Indoor Air">
        <title>Impacts of indoor surface finishes on bacterial viability.</title>
        <authorList>
            <person name="Hu J."/>
            <person name="Maamar S.B."/>
            <person name="Glawe A.J."/>
            <person name="Gottel N."/>
            <person name="Gilbert J.A."/>
            <person name="Hartmann E.M."/>
        </authorList>
    </citation>
    <scope>NUCLEOTIDE SEQUENCE [LARGE SCALE GENOMIC DNA]</scope>
    <source>
        <strain evidence="1 2">AF060A6</strain>
    </source>
</reference>